<dbReference type="EMBL" id="CP092109">
    <property type="protein sequence ID" value="UWZ79558.1"/>
    <property type="molecule type" value="Genomic_DNA"/>
</dbReference>
<sequence length="126" mass="13577">MAPFRNAVIAGVFILCCVLAGFVAPGHAEDFVWPEAADYRSGQTYAGRYNPQDLFWSYAPQGPYRSSLAPDHLAAVRCVAARDSLQARGYWAGRLLEDGGCGPAGDPRILAVGNFLNYLEGGEAHE</sequence>
<protein>
    <submittedName>
        <fullName evidence="2">Uncharacterized protein</fullName>
    </submittedName>
</protein>
<evidence type="ECO:0000256" key="1">
    <source>
        <dbReference type="SAM" id="SignalP"/>
    </source>
</evidence>
<reference evidence="2" key="1">
    <citation type="journal article" date="2022" name="Environ. Microbiol.">
        <title>Geoalkalibacter halelectricus SAP #1 sp. nov. possessing extracellular electron transfer and mineral#reducing capabilities from a haloalkaline environment.</title>
        <authorList>
            <person name="Yadav S."/>
            <person name="Singh R."/>
            <person name="Sundharam S.S."/>
            <person name="Chaudhary S."/>
            <person name="Krishnamurthi S."/>
            <person name="Patil S.A."/>
        </authorList>
    </citation>
    <scope>NUCLEOTIDE SEQUENCE</scope>
    <source>
        <strain evidence="2">SAP-1</strain>
    </source>
</reference>
<feature type="signal peptide" evidence="1">
    <location>
        <begin position="1"/>
        <end position="28"/>
    </location>
</feature>
<dbReference type="Proteomes" id="UP001060414">
    <property type="component" value="Chromosome"/>
</dbReference>
<dbReference type="RefSeq" id="WP_260747910.1">
    <property type="nucleotide sequence ID" value="NZ_CP092109.1"/>
</dbReference>
<feature type="chain" id="PRO_5045583144" evidence="1">
    <location>
        <begin position="29"/>
        <end position="126"/>
    </location>
</feature>
<keyword evidence="1" id="KW-0732">Signal</keyword>
<gene>
    <name evidence="2" type="ORF">L9S41_18035</name>
</gene>
<proteinExistence type="predicted"/>
<evidence type="ECO:0000313" key="2">
    <source>
        <dbReference type="EMBL" id="UWZ79558.1"/>
    </source>
</evidence>
<evidence type="ECO:0000313" key="3">
    <source>
        <dbReference type="Proteomes" id="UP001060414"/>
    </source>
</evidence>
<keyword evidence="3" id="KW-1185">Reference proteome</keyword>
<accession>A0ABY5ZK96</accession>
<name>A0ABY5ZK96_9BACT</name>
<organism evidence="2 3">
    <name type="scientific">Geoalkalibacter halelectricus</name>
    <dbReference type="NCBI Taxonomy" id="2847045"/>
    <lineage>
        <taxon>Bacteria</taxon>
        <taxon>Pseudomonadati</taxon>
        <taxon>Thermodesulfobacteriota</taxon>
        <taxon>Desulfuromonadia</taxon>
        <taxon>Desulfuromonadales</taxon>
        <taxon>Geoalkalibacteraceae</taxon>
        <taxon>Geoalkalibacter</taxon>
    </lineage>
</organism>